<dbReference type="PANTHER" id="PTHR46204">
    <property type="entry name" value="CHITIN ELICITOR RECEPTOR KINASE 1-RELATED"/>
    <property type="match status" value="1"/>
</dbReference>
<name>A0A1S3ZB84_TOBAC</name>
<feature type="domain" description="Protein kinase" evidence="21">
    <location>
        <begin position="327"/>
        <end position="600"/>
    </location>
</feature>
<evidence type="ECO:0000256" key="20">
    <source>
        <dbReference type="SAM" id="SignalP"/>
    </source>
</evidence>
<gene>
    <name evidence="23" type="primary">LOC107785015</name>
</gene>
<dbReference type="SMR" id="A0A1S3ZB84"/>
<dbReference type="RefSeq" id="XP_016461720.1">
    <property type="nucleotide sequence ID" value="XM_016606234.1"/>
</dbReference>
<keyword evidence="12 19" id="KW-0472">Membrane</keyword>
<evidence type="ECO:0000256" key="1">
    <source>
        <dbReference type="ARBA" id="ARBA00004162"/>
    </source>
</evidence>
<evidence type="ECO:0000256" key="12">
    <source>
        <dbReference type="ARBA" id="ARBA00023136"/>
    </source>
</evidence>
<dbReference type="Gene3D" id="3.30.200.20">
    <property type="entry name" value="Phosphorylase Kinase, domain 1"/>
    <property type="match status" value="1"/>
</dbReference>
<dbReference type="CDD" id="cd00118">
    <property type="entry name" value="LysM"/>
    <property type="match status" value="1"/>
</dbReference>
<dbReference type="GO" id="GO:0009617">
    <property type="term" value="P:response to bacterium"/>
    <property type="evidence" value="ECO:0007669"/>
    <property type="project" value="UniProtKB-ARBA"/>
</dbReference>
<dbReference type="GO" id="GO:0005886">
    <property type="term" value="C:plasma membrane"/>
    <property type="evidence" value="ECO:0007669"/>
    <property type="project" value="UniProtKB-SubCell"/>
</dbReference>
<evidence type="ECO:0000256" key="4">
    <source>
        <dbReference type="ARBA" id="ARBA00022527"/>
    </source>
</evidence>
<evidence type="ECO:0000256" key="15">
    <source>
        <dbReference type="ARBA" id="ARBA00023180"/>
    </source>
</evidence>
<accession>A0A1S3ZB84</accession>
<keyword evidence="4" id="KW-0723">Serine/threonine-protein kinase</keyword>
<keyword evidence="5" id="KW-0808">Transferase</keyword>
<dbReference type="InterPro" id="IPR044812">
    <property type="entry name" value="CERK1/LYK3-like"/>
</dbReference>
<dbReference type="PROSITE" id="PS00108">
    <property type="entry name" value="PROTEIN_KINASE_ST"/>
    <property type="match status" value="1"/>
</dbReference>
<dbReference type="InterPro" id="IPR036779">
    <property type="entry name" value="LysM_dom_sf"/>
</dbReference>
<dbReference type="InterPro" id="IPR011009">
    <property type="entry name" value="Kinase-like_dom_sf"/>
</dbReference>
<dbReference type="PaxDb" id="4097-A0A1S3ZB84"/>
<reference evidence="23" key="1">
    <citation type="submission" date="2025-08" db="UniProtKB">
        <authorList>
            <consortium name="RefSeq"/>
        </authorList>
    </citation>
    <scope>IDENTIFICATION</scope>
</reference>
<evidence type="ECO:0000256" key="17">
    <source>
        <dbReference type="ARBA" id="ARBA00048679"/>
    </source>
</evidence>
<dbReference type="PROSITE" id="PS00107">
    <property type="entry name" value="PROTEIN_KINASE_ATP"/>
    <property type="match status" value="1"/>
</dbReference>
<comment type="subcellular location">
    <subcellularLocation>
        <location evidence="1">Cell membrane</location>
        <topology evidence="1">Single-pass membrane protein</topology>
    </subcellularLocation>
</comment>
<dbReference type="Pfam" id="PF07714">
    <property type="entry name" value="PK_Tyr_Ser-Thr"/>
    <property type="match status" value="1"/>
</dbReference>
<dbReference type="InterPro" id="IPR008271">
    <property type="entry name" value="Ser/Thr_kinase_AS"/>
</dbReference>
<evidence type="ECO:0000313" key="23">
    <source>
        <dbReference type="RefSeq" id="XP_016461720.1"/>
    </source>
</evidence>
<feature type="signal peptide" evidence="20">
    <location>
        <begin position="1"/>
        <end position="30"/>
    </location>
</feature>
<dbReference type="Pfam" id="PF01476">
    <property type="entry name" value="LysM"/>
    <property type="match status" value="1"/>
</dbReference>
<dbReference type="PANTHER" id="PTHR46204:SF2">
    <property type="entry name" value="CHITIN ELICITOR RECEPTOR KINASE 1"/>
    <property type="match status" value="1"/>
</dbReference>
<comment type="catalytic activity">
    <reaction evidence="17">
        <text>L-seryl-[protein] + ATP = O-phospho-L-seryl-[protein] + ADP + H(+)</text>
        <dbReference type="Rhea" id="RHEA:17989"/>
        <dbReference type="Rhea" id="RHEA-COMP:9863"/>
        <dbReference type="Rhea" id="RHEA-COMP:11604"/>
        <dbReference type="ChEBI" id="CHEBI:15378"/>
        <dbReference type="ChEBI" id="CHEBI:29999"/>
        <dbReference type="ChEBI" id="CHEBI:30616"/>
        <dbReference type="ChEBI" id="CHEBI:83421"/>
        <dbReference type="ChEBI" id="CHEBI:456216"/>
        <dbReference type="EC" id="2.7.11.1"/>
    </reaction>
</comment>
<sequence>MFESKPRSVLRLGIILILVYLSSIPLPVESKCKKGCDLALASFYVWRGTSLTYIAELFSISSIKEIVDYNNNNIPNQDSVIAGTRINIPFSCDCLDGELLGHVFPYKVKSGDTYGQVATNYSDLTTSEWLMKFNSYPENNIPDTNVTLNVVVNCSCGDRDVSKDYGLFVTYPVRAEDNLTSIASETNVSADLIRRYNPGVDSKFDTGRGILFIPGRDKSGNFPPLPTSTGISGGAIAGISIGAIAVVLLLAGLVYVGYYRKKAQKVSLLSSEDRLHQSGHGPEGSTIVKAADSRRLADGNSPELSGITVDKSVEFTYEELATATNDFSIANKIGQGGFGAVYYAELRGEKAAIKKMDMEATREFLAELKVLTHVHHLNLVRLIGYCVEGSLFLVYEYVENGHIGQHLRGTGRDPLPWSTRVQIALDSARGLEYIHEHTVPVYIHRDIKTANILIDKNFHAKVADFGLTKLTEVGSSSLQTRLVGTFGYMPPEYAQYGDVSPKVDVYAFGVVLYELISAKEAIVKPNESVTESKGLVGLFEEVLNQPEPEEDLRKLVDPRLGNDYPLDSVCKMAQLAKACTHENPLIRPSMRSIVVALMTLSSSTEDWDVGSFYGNQGLINLMSGR</sequence>
<keyword evidence="11 19" id="KW-1133">Transmembrane helix</keyword>
<keyword evidence="6 19" id="KW-0812">Transmembrane</keyword>
<evidence type="ECO:0000256" key="19">
    <source>
        <dbReference type="SAM" id="Phobius"/>
    </source>
</evidence>
<dbReference type="InterPro" id="IPR000719">
    <property type="entry name" value="Prot_kinase_dom"/>
</dbReference>
<dbReference type="FunFam" id="3.30.200.20:FF:000468">
    <property type="entry name" value="LysM receptor kinase 2"/>
    <property type="match status" value="1"/>
</dbReference>
<evidence type="ECO:0000256" key="13">
    <source>
        <dbReference type="ARBA" id="ARBA00023157"/>
    </source>
</evidence>
<organism evidence="23">
    <name type="scientific">Nicotiana tabacum</name>
    <name type="common">Common tobacco</name>
    <dbReference type="NCBI Taxonomy" id="4097"/>
    <lineage>
        <taxon>Eukaryota</taxon>
        <taxon>Viridiplantae</taxon>
        <taxon>Streptophyta</taxon>
        <taxon>Embryophyta</taxon>
        <taxon>Tracheophyta</taxon>
        <taxon>Spermatophyta</taxon>
        <taxon>Magnoliopsida</taxon>
        <taxon>eudicotyledons</taxon>
        <taxon>Gunneridae</taxon>
        <taxon>Pentapetalae</taxon>
        <taxon>asterids</taxon>
        <taxon>lamiids</taxon>
        <taxon>Solanales</taxon>
        <taxon>Solanaceae</taxon>
        <taxon>Nicotianoideae</taxon>
        <taxon>Nicotianeae</taxon>
        <taxon>Nicotiana</taxon>
    </lineage>
</organism>
<evidence type="ECO:0000256" key="18">
    <source>
        <dbReference type="PROSITE-ProRule" id="PRU10141"/>
    </source>
</evidence>
<comment type="catalytic activity">
    <reaction evidence="16">
        <text>L-threonyl-[protein] + ATP = O-phospho-L-threonyl-[protein] + ADP + H(+)</text>
        <dbReference type="Rhea" id="RHEA:46608"/>
        <dbReference type="Rhea" id="RHEA-COMP:11060"/>
        <dbReference type="Rhea" id="RHEA-COMP:11605"/>
        <dbReference type="ChEBI" id="CHEBI:15378"/>
        <dbReference type="ChEBI" id="CHEBI:30013"/>
        <dbReference type="ChEBI" id="CHEBI:30616"/>
        <dbReference type="ChEBI" id="CHEBI:61977"/>
        <dbReference type="ChEBI" id="CHEBI:456216"/>
        <dbReference type="EC" id="2.7.11.1"/>
    </reaction>
</comment>
<proteinExistence type="predicted"/>
<dbReference type="GO" id="GO:0045087">
    <property type="term" value="P:innate immune response"/>
    <property type="evidence" value="ECO:0007669"/>
    <property type="project" value="InterPro"/>
</dbReference>
<feature type="chain" id="PRO_5010373748" description="non-specific serine/threonine protein kinase" evidence="20">
    <location>
        <begin position="31"/>
        <end position="625"/>
    </location>
</feature>
<dbReference type="STRING" id="4097.A0A1S3ZB84"/>
<evidence type="ECO:0000256" key="2">
    <source>
        <dbReference type="ARBA" id="ARBA00012513"/>
    </source>
</evidence>
<dbReference type="FunFam" id="1.10.510.10:FF:000468">
    <property type="entry name" value="PTI1-like tyrosine-protein kinase 3"/>
    <property type="match status" value="1"/>
</dbReference>
<keyword evidence="10 18" id="KW-0067">ATP-binding</keyword>
<keyword evidence="14 23" id="KW-0675">Receptor</keyword>
<feature type="transmembrane region" description="Helical" evidence="19">
    <location>
        <begin position="235"/>
        <end position="258"/>
    </location>
</feature>
<evidence type="ECO:0000256" key="6">
    <source>
        <dbReference type="ARBA" id="ARBA00022692"/>
    </source>
</evidence>
<feature type="binding site" evidence="18">
    <location>
        <position position="355"/>
    </location>
    <ligand>
        <name>ATP</name>
        <dbReference type="ChEBI" id="CHEBI:30616"/>
    </ligand>
</feature>
<dbReference type="InterPro" id="IPR057097">
    <property type="entry name" value="LysM_RLK3/10"/>
</dbReference>
<dbReference type="SUPFAM" id="SSF56112">
    <property type="entry name" value="Protein kinase-like (PK-like)"/>
    <property type="match status" value="1"/>
</dbReference>
<evidence type="ECO:0000256" key="3">
    <source>
        <dbReference type="ARBA" id="ARBA00022475"/>
    </source>
</evidence>
<dbReference type="InterPro" id="IPR017441">
    <property type="entry name" value="Protein_kinase_ATP_BS"/>
</dbReference>
<keyword evidence="3" id="KW-1003">Cell membrane</keyword>
<dbReference type="Gene3D" id="1.10.510.10">
    <property type="entry name" value="Transferase(Phosphotransferase) domain 1"/>
    <property type="match status" value="1"/>
</dbReference>
<dbReference type="EC" id="2.7.11.1" evidence="2"/>
<dbReference type="Gene3D" id="3.10.350.10">
    <property type="entry name" value="LysM domain"/>
    <property type="match status" value="1"/>
</dbReference>
<evidence type="ECO:0000256" key="5">
    <source>
        <dbReference type="ARBA" id="ARBA00022679"/>
    </source>
</evidence>
<evidence type="ECO:0000259" key="22">
    <source>
        <dbReference type="PROSITE" id="PS51782"/>
    </source>
</evidence>
<dbReference type="AlphaFoldDB" id="A0A1S3ZB84"/>
<evidence type="ECO:0000259" key="21">
    <source>
        <dbReference type="PROSITE" id="PS50011"/>
    </source>
</evidence>
<keyword evidence="15" id="KW-0325">Glycoprotein</keyword>
<feature type="domain" description="LysM" evidence="22">
    <location>
        <begin position="169"/>
        <end position="212"/>
    </location>
</feature>
<dbReference type="GO" id="GO:0004674">
    <property type="term" value="F:protein serine/threonine kinase activity"/>
    <property type="evidence" value="ECO:0007669"/>
    <property type="project" value="UniProtKB-KW"/>
</dbReference>
<dbReference type="PROSITE" id="PS50011">
    <property type="entry name" value="PROTEIN_KINASE_DOM"/>
    <property type="match status" value="1"/>
</dbReference>
<dbReference type="InterPro" id="IPR001245">
    <property type="entry name" value="Ser-Thr/Tyr_kinase_cat_dom"/>
</dbReference>
<evidence type="ECO:0000256" key="16">
    <source>
        <dbReference type="ARBA" id="ARBA00047899"/>
    </source>
</evidence>
<protein>
    <recommendedName>
        <fullName evidence="2">non-specific serine/threonine protein kinase</fullName>
        <ecNumber evidence="2">2.7.11.1</ecNumber>
    </recommendedName>
</protein>
<dbReference type="KEGG" id="nta:107785015"/>
<keyword evidence="9 23" id="KW-0418">Kinase</keyword>
<dbReference type="SMART" id="SM00220">
    <property type="entry name" value="S_TKc"/>
    <property type="match status" value="1"/>
</dbReference>
<evidence type="ECO:0000256" key="8">
    <source>
        <dbReference type="ARBA" id="ARBA00022741"/>
    </source>
</evidence>
<keyword evidence="7 20" id="KW-0732">Signal</keyword>
<dbReference type="Pfam" id="PF23577">
    <property type="entry name" value="LysM_RLK"/>
    <property type="match status" value="1"/>
</dbReference>
<evidence type="ECO:0000256" key="7">
    <source>
        <dbReference type="ARBA" id="ARBA00022729"/>
    </source>
</evidence>
<evidence type="ECO:0000256" key="14">
    <source>
        <dbReference type="ARBA" id="ARBA00023170"/>
    </source>
</evidence>
<dbReference type="OrthoDB" id="4062651at2759"/>
<dbReference type="PROSITE" id="PS51782">
    <property type="entry name" value="LYSM"/>
    <property type="match status" value="1"/>
</dbReference>
<evidence type="ECO:0000256" key="11">
    <source>
        <dbReference type="ARBA" id="ARBA00022989"/>
    </source>
</evidence>
<evidence type="ECO:0000256" key="10">
    <source>
        <dbReference type="ARBA" id="ARBA00022840"/>
    </source>
</evidence>
<dbReference type="GO" id="GO:0005524">
    <property type="term" value="F:ATP binding"/>
    <property type="evidence" value="ECO:0007669"/>
    <property type="project" value="UniProtKB-UniRule"/>
</dbReference>
<keyword evidence="13" id="KW-1015">Disulfide bond</keyword>
<dbReference type="GO" id="GO:0019199">
    <property type="term" value="F:transmembrane receptor protein kinase activity"/>
    <property type="evidence" value="ECO:0007669"/>
    <property type="project" value="InterPro"/>
</dbReference>
<keyword evidence="8 18" id="KW-0547">Nucleotide-binding</keyword>
<dbReference type="InterPro" id="IPR018392">
    <property type="entry name" value="LysM"/>
</dbReference>
<evidence type="ECO:0000256" key="9">
    <source>
        <dbReference type="ARBA" id="ARBA00022777"/>
    </source>
</evidence>